<proteinExistence type="predicted"/>
<protein>
    <recommendedName>
        <fullName evidence="3">DUF2163 domain-containing protein</fullName>
    </recommendedName>
</protein>
<dbReference type="Proteomes" id="UP000246073">
    <property type="component" value="Unassembled WGS sequence"/>
</dbReference>
<organism evidence="1 2">
    <name type="scientific">Ochrobactrum soli</name>
    <dbReference type="NCBI Taxonomy" id="2448455"/>
    <lineage>
        <taxon>Bacteria</taxon>
        <taxon>Pseudomonadati</taxon>
        <taxon>Pseudomonadota</taxon>
        <taxon>Alphaproteobacteria</taxon>
        <taxon>Hyphomicrobiales</taxon>
        <taxon>Brucellaceae</taxon>
        <taxon>Brucella/Ochrobactrum group</taxon>
        <taxon>Ochrobactrum</taxon>
    </lineage>
</organism>
<dbReference type="AlphaFoldDB" id="A0A2P9HIJ0"/>
<evidence type="ECO:0008006" key="3">
    <source>
        <dbReference type="Google" id="ProtNLM"/>
    </source>
</evidence>
<dbReference type="RefSeq" id="WP_109367476.1">
    <property type="nucleotide sequence ID" value="NZ_OOFM01000004.1"/>
</dbReference>
<evidence type="ECO:0000313" key="1">
    <source>
        <dbReference type="EMBL" id="SPL63580.1"/>
    </source>
</evidence>
<gene>
    <name evidence="1" type="ORF">OHAE_3512</name>
</gene>
<reference evidence="2" key="1">
    <citation type="submission" date="2017-12" db="EMBL/GenBank/DDBJ databases">
        <authorList>
            <person name="Diaz M."/>
        </authorList>
    </citation>
    <scope>NUCLEOTIDE SEQUENCE [LARGE SCALE GENOMIC DNA]</scope>
    <source>
        <strain evidence="2">FI11154</strain>
    </source>
</reference>
<accession>A0A2P9HIJ0</accession>
<dbReference type="EMBL" id="OOFM01000004">
    <property type="protein sequence ID" value="SPL63580.1"/>
    <property type="molecule type" value="Genomic_DNA"/>
</dbReference>
<evidence type="ECO:0000313" key="2">
    <source>
        <dbReference type="Proteomes" id="UP000246073"/>
    </source>
</evidence>
<sequence>MSNSLDPAVQSLVNTGNLARIDLIRFDLPGRSVGYHRGGRPFTYNGLRYLPNRFLEPGSMNSAIGVSVTTRTIKFSNIPTTDPDDLIAKIEQFDYLNAPVVISHLAGVRDTNEVVGVLVSYVYEIDRVTYPKGAMQKDGTRTLNIKIDLQPPGRSARGATLVRRSQAEQQFDNDPNDTCMEYASVTSTDVEEWGQR</sequence>
<name>A0A2P9HIJ0_9HYPH</name>